<comment type="similarity">
    <text evidence="2">Belongs to the WD repeat HIR1 family.</text>
</comment>
<dbReference type="GO" id="GO:0005634">
    <property type="term" value="C:nucleus"/>
    <property type="evidence" value="ECO:0007669"/>
    <property type="project" value="UniProtKB-SubCell"/>
</dbReference>
<evidence type="ECO:0000256" key="2">
    <source>
        <dbReference type="ARBA" id="ARBA00007306"/>
    </source>
</evidence>
<dbReference type="GO" id="GO:0006334">
    <property type="term" value="P:nucleosome assembly"/>
    <property type="evidence" value="ECO:0007669"/>
    <property type="project" value="TreeGrafter"/>
</dbReference>
<dbReference type="EMBL" id="HBIM01001630">
    <property type="protein sequence ID" value="CAE0403204.1"/>
    <property type="molecule type" value="Transcribed_RNA"/>
</dbReference>
<evidence type="ECO:0000256" key="5">
    <source>
        <dbReference type="ARBA" id="ARBA00022763"/>
    </source>
</evidence>
<evidence type="ECO:0000256" key="7">
    <source>
        <dbReference type="ARBA" id="ARBA00023204"/>
    </source>
</evidence>
<dbReference type="AlphaFoldDB" id="A0A7S3P4R1"/>
<evidence type="ECO:0000256" key="9">
    <source>
        <dbReference type="PROSITE-ProRule" id="PRU00221"/>
    </source>
</evidence>
<feature type="repeat" description="WD" evidence="9">
    <location>
        <begin position="77"/>
        <end position="118"/>
    </location>
</feature>
<dbReference type="InterPro" id="IPR045145">
    <property type="entry name" value="PTHR15271"/>
</dbReference>
<evidence type="ECO:0000313" key="12">
    <source>
        <dbReference type="EMBL" id="CAE0403204.1"/>
    </source>
</evidence>
<proteinExistence type="inferred from homology"/>
<evidence type="ECO:0000256" key="10">
    <source>
        <dbReference type="SAM" id="MobiDB-lite"/>
    </source>
</evidence>
<organism evidence="12">
    <name type="scientific">Amphora coffeiformis</name>
    <dbReference type="NCBI Taxonomy" id="265554"/>
    <lineage>
        <taxon>Eukaryota</taxon>
        <taxon>Sar</taxon>
        <taxon>Stramenopiles</taxon>
        <taxon>Ochrophyta</taxon>
        <taxon>Bacillariophyta</taxon>
        <taxon>Bacillariophyceae</taxon>
        <taxon>Bacillariophycidae</taxon>
        <taxon>Thalassiophysales</taxon>
        <taxon>Catenulaceae</taxon>
        <taxon>Amphora</taxon>
    </lineage>
</organism>
<reference evidence="12" key="1">
    <citation type="submission" date="2021-01" db="EMBL/GenBank/DDBJ databases">
        <authorList>
            <person name="Corre E."/>
            <person name="Pelletier E."/>
            <person name="Niang G."/>
            <person name="Scheremetjew M."/>
            <person name="Finn R."/>
            <person name="Kale V."/>
            <person name="Holt S."/>
            <person name="Cochrane G."/>
            <person name="Meng A."/>
            <person name="Brown T."/>
            <person name="Cohen L."/>
        </authorList>
    </citation>
    <scope>NUCLEOTIDE SEQUENCE</scope>
    <source>
        <strain evidence="12">CCMP127</strain>
    </source>
</reference>
<evidence type="ECO:0000256" key="6">
    <source>
        <dbReference type="ARBA" id="ARBA00022853"/>
    </source>
</evidence>
<dbReference type="Gene3D" id="2.130.10.10">
    <property type="entry name" value="YVTN repeat-like/Quinoprotein amine dehydrogenase"/>
    <property type="match status" value="1"/>
</dbReference>
<keyword evidence="3 9" id="KW-0853">WD repeat</keyword>
<gene>
    <name evidence="12" type="ORF">ACOF00016_LOCUS1427</name>
</gene>
<dbReference type="PROSITE" id="PS50082">
    <property type="entry name" value="WD_REPEATS_2"/>
    <property type="match status" value="1"/>
</dbReference>
<feature type="compositionally biased region" description="Basic residues" evidence="10">
    <location>
        <begin position="108"/>
        <end position="121"/>
    </location>
</feature>
<feature type="region of interest" description="Disordered" evidence="10">
    <location>
        <begin position="107"/>
        <end position="132"/>
    </location>
</feature>
<dbReference type="GO" id="GO:0033186">
    <property type="term" value="C:CAF-1 complex"/>
    <property type="evidence" value="ECO:0007669"/>
    <property type="project" value="TreeGrafter"/>
</dbReference>
<protein>
    <recommendedName>
        <fullName evidence="11">CAF1B/HIR1 beta-propeller domain-containing protein</fullName>
    </recommendedName>
</protein>
<comment type="subcellular location">
    <subcellularLocation>
        <location evidence="1">Nucleus</location>
    </subcellularLocation>
</comment>
<feature type="domain" description="CAF1B/HIR1 beta-propeller" evidence="11">
    <location>
        <begin position="138"/>
        <end position="344"/>
    </location>
</feature>
<name>A0A7S3P4R1_9STRA</name>
<dbReference type="Pfam" id="PF00400">
    <property type="entry name" value="WD40"/>
    <property type="match status" value="1"/>
</dbReference>
<dbReference type="SUPFAM" id="SSF50978">
    <property type="entry name" value="WD40 repeat-like"/>
    <property type="match status" value="1"/>
</dbReference>
<keyword evidence="4" id="KW-0677">Repeat</keyword>
<dbReference type="SMART" id="SM00320">
    <property type="entry name" value="WD40"/>
    <property type="match status" value="3"/>
</dbReference>
<accession>A0A7S3P4R1</accession>
<dbReference type="InterPro" id="IPR055410">
    <property type="entry name" value="Beta-prop_CAF1B_HIR1"/>
</dbReference>
<evidence type="ECO:0000259" key="11">
    <source>
        <dbReference type="Pfam" id="PF24105"/>
    </source>
</evidence>
<sequence length="446" mass="49585">MWSVPPEKRGNGNGQHFWSQVTREQDLHVRVIARSMEAVTDLSWSKDSQRLLAGAIDAAVFVLQAREDNTWHNVYRAKEHSHYVQGVAYDPLGVYFASMSNDRTVRVYTRKSPSKSKKKVQRKDAKQDGPIPSAEFSQRVQQLLNDSKLEMQFRTKQIKHLKQQAGESTVKQTLFCDEATLQSFFRRLDWTPDGAFLVLPACLWPKGTGSQPLDSATVNTPVNETPAHAVCIFARHHWEEPFRVLTGLEKPAVAIACNPVLFRLPKTDQENQPRAKMPYRSVMAVLTQDSVLIYDTVHTAPLAVMRGLHYANLTNAVWSADGQSLVVSSTDGYLSLVRFGPGELGEVYVRPTEHVATEAAVPAVAEAVSCSVPPAPAPTMILPPCEQGTTTVLDGRPAKKAKRITPTCIKRKTDDIAVPSVQDLSLVEPKKKKRIQPTLLMTTSQQ</sequence>
<dbReference type="Pfam" id="PF24105">
    <property type="entry name" value="Beta-prop_CAF1B_HIR1"/>
    <property type="match status" value="1"/>
</dbReference>
<dbReference type="InterPro" id="IPR001680">
    <property type="entry name" value="WD40_rpt"/>
</dbReference>
<dbReference type="GO" id="GO:0006281">
    <property type="term" value="P:DNA repair"/>
    <property type="evidence" value="ECO:0007669"/>
    <property type="project" value="UniProtKB-KW"/>
</dbReference>
<keyword evidence="5" id="KW-0227">DNA damage</keyword>
<dbReference type="PANTHER" id="PTHR15271">
    <property type="entry name" value="CHROMATIN ASSEMBLY FACTOR 1 SUBUNIT B"/>
    <property type="match status" value="1"/>
</dbReference>
<dbReference type="InterPro" id="IPR015943">
    <property type="entry name" value="WD40/YVTN_repeat-like_dom_sf"/>
</dbReference>
<evidence type="ECO:0000256" key="3">
    <source>
        <dbReference type="ARBA" id="ARBA00022574"/>
    </source>
</evidence>
<keyword evidence="7" id="KW-0234">DNA repair</keyword>
<dbReference type="GO" id="GO:0006335">
    <property type="term" value="P:DNA replication-dependent chromatin assembly"/>
    <property type="evidence" value="ECO:0007669"/>
    <property type="project" value="InterPro"/>
</dbReference>
<evidence type="ECO:0000256" key="1">
    <source>
        <dbReference type="ARBA" id="ARBA00004123"/>
    </source>
</evidence>
<dbReference type="PANTHER" id="PTHR15271:SF4">
    <property type="entry name" value="CHROMATIN ASSEMBLY FACTOR 1 SUBUNIT B"/>
    <property type="match status" value="1"/>
</dbReference>
<keyword evidence="6" id="KW-0156">Chromatin regulator</keyword>
<evidence type="ECO:0000256" key="8">
    <source>
        <dbReference type="ARBA" id="ARBA00023242"/>
    </source>
</evidence>
<evidence type="ECO:0000256" key="4">
    <source>
        <dbReference type="ARBA" id="ARBA00022737"/>
    </source>
</evidence>
<keyword evidence="8" id="KW-0539">Nucleus</keyword>
<dbReference type="InterPro" id="IPR036322">
    <property type="entry name" value="WD40_repeat_dom_sf"/>
</dbReference>